<dbReference type="OrthoDB" id="203026at2157"/>
<evidence type="ECO:0000313" key="3">
    <source>
        <dbReference type="Proteomes" id="UP000199161"/>
    </source>
</evidence>
<dbReference type="AlphaFoldDB" id="A0A1I1ING8"/>
<dbReference type="Proteomes" id="UP000199161">
    <property type="component" value="Unassembled WGS sequence"/>
</dbReference>
<dbReference type="RefSeq" id="WP_089788768.1">
    <property type="nucleotide sequence ID" value="NZ_FOKW01000007.1"/>
</dbReference>
<dbReference type="PANTHER" id="PTHR47197">
    <property type="entry name" value="PROTEIN NIRF"/>
    <property type="match status" value="1"/>
</dbReference>
<dbReference type="InterPro" id="IPR015943">
    <property type="entry name" value="WD40/YVTN_repeat-like_dom_sf"/>
</dbReference>
<keyword evidence="2" id="KW-0238">DNA-binding</keyword>
<accession>A0A1I1ING8</accession>
<dbReference type="GO" id="GO:0003677">
    <property type="term" value="F:DNA binding"/>
    <property type="evidence" value="ECO:0007669"/>
    <property type="project" value="UniProtKB-KW"/>
</dbReference>
<feature type="region of interest" description="Disordered" evidence="1">
    <location>
        <begin position="1"/>
        <end position="21"/>
    </location>
</feature>
<dbReference type="SUPFAM" id="SSF51004">
    <property type="entry name" value="C-terminal (heme d1) domain of cytochrome cd1-nitrite reductase"/>
    <property type="match status" value="1"/>
</dbReference>
<dbReference type="InterPro" id="IPR051200">
    <property type="entry name" value="Host-pathogen_enzymatic-act"/>
</dbReference>
<reference evidence="3" key="1">
    <citation type="submission" date="2016-10" db="EMBL/GenBank/DDBJ databases">
        <authorList>
            <person name="Varghese N."/>
            <person name="Submissions S."/>
        </authorList>
    </citation>
    <scope>NUCLEOTIDE SEQUENCE [LARGE SCALE GENOMIC DNA]</scope>
    <source>
        <strain evidence="3">DSM 13078</strain>
    </source>
</reference>
<dbReference type="InterPro" id="IPR011048">
    <property type="entry name" value="Haem_d1_sf"/>
</dbReference>
<proteinExistence type="predicted"/>
<dbReference type="Gene3D" id="2.130.10.10">
    <property type="entry name" value="YVTN repeat-like/Quinoprotein amine dehydrogenase"/>
    <property type="match status" value="2"/>
</dbReference>
<evidence type="ECO:0000313" key="2">
    <source>
        <dbReference type="EMBL" id="SFC35818.1"/>
    </source>
</evidence>
<sequence>MTRSESGPTATAEPDSSVPPDDLAFVKLMRDTGVAAIDVRSGDHVATVGDGRHPHGLAVAPGGGRAYVAFAGSSTVEAVDLGSLSTVERTDAVGTAPIGIEASRDGRYLFVTGYGELPDGDEPGLTVLRTIESADGEATALEPVATRAIGKCAGAVVDRSGDLWVALKADDAVVRMDAEPPFEVRDRFSVPGDPQDLAYAPAVGLLGVNNVEDGSVSFLDLERRELVGTVDAPNPRGGVVSAAHDRWFVGDTEGDGVTVIDVAGEPTPLERVSLGTPTAFPDVTPDGGYAVVDAYEDDRVTFLDVETLEPVARVRTGPEPRHPRFGADGRRCYVPNVSGDSFSVLDTRPLVRTTERSPTVETTIELPEDSAPSSCFLTEGATGFDFGDSS</sequence>
<keyword evidence="3" id="KW-1185">Reference proteome</keyword>
<dbReference type="EMBL" id="FOKW01000007">
    <property type="protein sequence ID" value="SFC35818.1"/>
    <property type="molecule type" value="Genomic_DNA"/>
</dbReference>
<protein>
    <submittedName>
        <fullName evidence="2">DNA-binding beta-propeller fold protein YncE</fullName>
    </submittedName>
</protein>
<gene>
    <name evidence="2" type="ORF">SAMN05444422_107181</name>
</gene>
<organism evidence="2 3">
    <name type="scientific">Natronobacterium haloterrestre</name>
    <name type="common">Halobiforma haloterrestris</name>
    <dbReference type="NCBI Taxonomy" id="148448"/>
    <lineage>
        <taxon>Archaea</taxon>
        <taxon>Methanobacteriati</taxon>
        <taxon>Methanobacteriota</taxon>
        <taxon>Stenosarchaea group</taxon>
        <taxon>Halobacteria</taxon>
        <taxon>Halobacteriales</taxon>
        <taxon>Natrialbaceae</taxon>
        <taxon>Natronobacterium</taxon>
    </lineage>
</organism>
<dbReference type="PANTHER" id="PTHR47197:SF3">
    <property type="entry name" value="DIHYDRO-HEME D1 DEHYDROGENASE"/>
    <property type="match status" value="1"/>
</dbReference>
<name>A0A1I1ING8_NATHA</name>
<evidence type="ECO:0000256" key="1">
    <source>
        <dbReference type="SAM" id="MobiDB-lite"/>
    </source>
</evidence>